<dbReference type="Pfam" id="PF03724">
    <property type="entry name" value="META"/>
    <property type="match status" value="2"/>
</dbReference>
<organism evidence="3 4">
    <name type="scientific">Nocardioides zeae</name>
    <dbReference type="NCBI Taxonomy" id="1457234"/>
    <lineage>
        <taxon>Bacteria</taxon>
        <taxon>Bacillati</taxon>
        <taxon>Actinomycetota</taxon>
        <taxon>Actinomycetes</taxon>
        <taxon>Propionibacteriales</taxon>
        <taxon>Nocardioidaceae</taxon>
        <taxon>Nocardioides</taxon>
    </lineage>
</organism>
<dbReference type="RefSeq" id="WP_307204248.1">
    <property type="nucleotide sequence ID" value="NZ_JAUTAN010000001.1"/>
</dbReference>
<evidence type="ECO:0000256" key="1">
    <source>
        <dbReference type="SAM" id="MobiDB-lite"/>
    </source>
</evidence>
<gene>
    <name evidence="3" type="ORF">QE405_003796</name>
</gene>
<evidence type="ECO:0000313" key="3">
    <source>
        <dbReference type="EMBL" id="MDQ1106512.1"/>
    </source>
</evidence>
<accession>A0AAJ1UAF8</accession>
<dbReference type="AlphaFoldDB" id="A0AAJ1UAF8"/>
<feature type="domain" description="DUF306" evidence="2">
    <location>
        <begin position="178"/>
        <end position="275"/>
    </location>
</feature>
<dbReference type="EMBL" id="JAUTAN010000001">
    <property type="protein sequence ID" value="MDQ1106512.1"/>
    <property type="molecule type" value="Genomic_DNA"/>
</dbReference>
<dbReference type="PROSITE" id="PS51318">
    <property type="entry name" value="TAT"/>
    <property type="match status" value="1"/>
</dbReference>
<feature type="region of interest" description="Disordered" evidence="1">
    <location>
        <begin position="35"/>
        <end position="61"/>
    </location>
</feature>
<comment type="caution">
    <text evidence="3">The sequence shown here is derived from an EMBL/GenBank/DDBJ whole genome shotgun (WGS) entry which is preliminary data.</text>
</comment>
<dbReference type="Gene3D" id="2.40.128.270">
    <property type="match status" value="2"/>
</dbReference>
<sequence length="378" mass="38606">MDEPVRRRRLLVGGVVAATVVLLGGGLSLAVANGGDGSRDADDPAATSSPAATPEETPATAETAHGSWDVVAFDGLSRADAAEQRAYVTLDENGDATGSDGCNSFFADVTWGQPGELRLDSFGSTLIGCVPHTSVIGALQEVTSAVLLDPDTLHLRDAAGATVVELRRTGADAETSAAVDGTWIVERVAGEVLPHAGDARITIAGDVASGVDVCNSTGGEVVRGDDGALRFERVFTTLVGCGSRLGQTLVDTRSAAVRDGDELVLQAGDGTTLVELSRVHFPERAFVTALGDGTRIELAVADGRVSSPAGCAGLVGTYEAADDGTFAFEPGTARGGACDRSGELVEEFVAAVRWSGSPTTLDLWAADGTRLVHLGAAD</sequence>
<dbReference type="InterPro" id="IPR053147">
    <property type="entry name" value="Hsp_HslJ-like"/>
</dbReference>
<protein>
    <submittedName>
        <fullName evidence="3">Heat shock protein HslJ</fullName>
    </submittedName>
</protein>
<keyword evidence="3" id="KW-0346">Stress response</keyword>
<feature type="compositionally biased region" description="Low complexity" evidence="1">
    <location>
        <begin position="44"/>
        <end position="61"/>
    </location>
</feature>
<reference evidence="3" key="1">
    <citation type="submission" date="2023-07" db="EMBL/GenBank/DDBJ databases">
        <title>Functional and genomic diversity of the sorghum phyllosphere microbiome.</title>
        <authorList>
            <person name="Shade A."/>
        </authorList>
    </citation>
    <scope>NUCLEOTIDE SEQUENCE</scope>
    <source>
        <strain evidence="3">SORGH_AS_1067</strain>
    </source>
</reference>
<feature type="domain" description="DUF306" evidence="2">
    <location>
        <begin position="61"/>
        <end position="166"/>
    </location>
</feature>
<evidence type="ECO:0000313" key="4">
    <source>
        <dbReference type="Proteomes" id="UP001239215"/>
    </source>
</evidence>
<proteinExistence type="predicted"/>
<dbReference type="PANTHER" id="PTHR35535">
    <property type="entry name" value="HEAT SHOCK PROTEIN HSLJ"/>
    <property type="match status" value="1"/>
</dbReference>
<dbReference type="InterPro" id="IPR038670">
    <property type="entry name" value="HslJ-like_sf"/>
</dbReference>
<dbReference type="PANTHER" id="PTHR35535:SF1">
    <property type="entry name" value="HEAT SHOCK PROTEIN HSLJ"/>
    <property type="match status" value="1"/>
</dbReference>
<dbReference type="InterPro" id="IPR005184">
    <property type="entry name" value="DUF306_Meta_HslJ"/>
</dbReference>
<name>A0AAJ1UAF8_9ACTN</name>
<dbReference type="InterPro" id="IPR006311">
    <property type="entry name" value="TAT_signal"/>
</dbReference>
<dbReference type="Proteomes" id="UP001239215">
    <property type="component" value="Unassembled WGS sequence"/>
</dbReference>
<evidence type="ECO:0000259" key="2">
    <source>
        <dbReference type="Pfam" id="PF03724"/>
    </source>
</evidence>